<gene>
    <name evidence="1" type="ORF">Tci_623756</name>
</gene>
<dbReference type="EMBL" id="BKCJ010438025">
    <property type="protein sequence ID" value="GFA51784.1"/>
    <property type="molecule type" value="Genomic_DNA"/>
</dbReference>
<proteinExistence type="predicted"/>
<accession>A0A699JSU0</accession>
<sequence length="312" mass="34290">MSTSTHPITILSDLDVEDAFSSTHSPNYIPASPDYFTASLGNTSSDPSDDLSKYLLASLAISPFHDDPYIKVMQAYNATSNESLFPPPQVPIAPPTVLPSSPVLPPLLDSQDFFFPKRFYHLINDPVSYHPPLLIFLPHLRMAPKRTSTSATPTMNQAAIRKLVYDSVVAALEAQAATMANTGNTNRNTRQSETLIAKKCISALISPSISYVFVEITNPSIGADNCPLMLEKDMYDSEVEGVTRLKKYSELSAAEAIQADCDVKATNIILQGLPPEVYALVSTHKVAKELWERIQMLLQGTSLTKQERECKL</sequence>
<name>A0A699JSU0_TANCI</name>
<protein>
    <recommendedName>
        <fullName evidence="2">Integrase, catalytic region, zinc finger, CCHC-type, peptidase aspartic, catalytic</fullName>
    </recommendedName>
</protein>
<comment type="caution">
    <text evidence="1">The sequence shown here is derived from an EMBL/GenBank/DDBJ whole genome shotgun (WGS) entry which is preliminary data.</text>
</comment>
<reference evidence="1" key="1">
    <citation type="journal article" date="2019" name="Sci. Rep.">
        <title>Draft genome of Tanacetum cinerariifolium, the natural source of mosquito coil.</title>
        <authorList>
            <person name="Yamashiro T."/>
            <person name="Shiraishi A."/>
            <person name="Satake H."/>
            <person name="Nakayama K."/>
        </authorList>
    </citation>
    <scope>NUCLEOTIDE SEQUENCE</scope>
</reference>
<evidence type="ECO:0008006" key="2">
    <source>
        <dbReference type="Google" id="ProtNLM"/>
    </source>
</evidence>
<feature type="non-terminal residue" evidence="1">
    <location>
        <position position="312"/>
    </location>
</feature>
<evidence type="ECO:0000313" key="1">
    <source>
        <dbReference type="EMBL" id="GFA51784.1"/>
    </source>
</evidence>
<dbReference type="AlphaFoldDB" id="A0A699JSU0"/>
<organism evidence="1">
    <name type="scientific">Tanacetum cinerariifolium</name>
    <name type="common">Dalmatian daisy</name>
    <name type="synonym">Chrysanthemum cinerariifolium</name>
    <dbReference type="NCBI Taxonomy" id="118510"/>
    <lineage>
        <taxon>Eukaryota</taxon>
        <taxon>Viridiplantae</taxon>
        <taxon>Streptophyta</taxon>
        <taxon>Embryophyta</taxon>
        <taxon>Tracheophyta</taxon>
        <taxon>Spermatophyta</taxon>
        <taxon>Magnoliopsida</taxon>
        <taxon>eudicotyledons</taxon>
        <taxon>Gunneridae</taxon>
        <taxon>Pentapetalae</taxon>
        <taxon>asterids</taxon>
        <taxon>campanulids</taxon>
        <taxon>Asterales</taxon>
        <taxon>Asteraceae</taxon>
        <taxon>Asteroideae</taxon>
        <taxon>Anthemideae</taxon>
        <taxon>Anthemidinae</taxon>
        <taxon>Tanacetum</taxon>
    </lineage>
</organism>